<dbReference type="AlphaFoldDB" id="A0A0A5GLC1"/>
<comment type="similarity">
    <text evidence="1">In the N-terminal section; belongs to the LXG family.</text>
</comment>
<evidence type="ECO:0000259" key="2">
    <source>
        <dbReference type="PROSITE" id="PS51756"/>
    </source>
</evidence>
<proteinExistence type="inferred from homology"/>
<comment type="caution">
    <text evidence="3">The sequence shown here is derived from an EMBL/GenBank/DDBJ whole genome shotgun (WGS) entry which is preliminary data.</text>
</comment>
<reference evidence="3 4" key="1">
    <citation type="submission" date="2013-08" db="EMBL/GenBank/DDBJ databases">
        <authorList>
            <person name="Huang J."/>
            <person name="Wang G."/>
        </authorList>
    </citation>
    <scope>NUCLEOTIDE SEQUENCE [LARGE SCALE GENOMIC DNA]</scope>
    <source>
        <strain evidence="3 4">JSM 076056</strain>
    </source>
</reference>
<keyword evidence="4" id="KW-1185">Reference proteome</keyword>
<gene>
    <name evidence="3" type="ORF">N781_15715</name>
</gene>
<evidence type="ECO:0000256" key="1">
    <source>
        <dbReference type="ARBA" id="ARBA00034117"/>
    </source>
</evidence>
<accession>A0A0A5GLC1</accession>
<evidence type="ECO:0000313" key="3">
    <source>
        <dbReference type="EMBL" id="KGX92809.1"/>
    </source>
</evidence>
<feature type="domain" description="LXG" evidence="2">
    <location>
        <begin position="1"/>
        <end position="235"/>
    </location>
</feature>
<sequence length="536" mass="58947">MKTFNGETLNESIRAMMEQTNKQVSQVKELEGRIKDFANLEQSFNGEGGRALRNFYQDWHGQFLEYQDFVLNDYQRSMEQLEAGASDLESDKNGFIRQSFLETELKNALDQSRNVTSQLVDEANGIMDRVSDIVYIPRLDDAEYLRQTKRAQKQIDETIEALGTFDRKQTSDLSHLEQDIEMMKRYVNEMQGLLENGSLSIAAYESGELKDGEAYEELTQDLVYRVVGGPLDVLTTPADYVRDGLSWSDTALVGTQAMASTGTFLFTRKMKVNYLDGKPKLWDKVRGNYRFSLSMDPNWTSETKYNSKLARTVRNFQKSNPPKNSLMKSLHNVAKTYDSPAHMVKHLAGFPKNMHNMTGKGLMSSFEKRVDNSGTRNIVGKALDNKTITNSVKRVPGATVAVSLVSNFGELYDQENRHKSLGERTGRAVGGIVTDAAAISGGAKIGAMIGSVGGPVGVVVGGAIGGTVGGYFGSKHGGKVKDIGEAVGGAIHDKVESGTEAVKEGLDNAGEAISSVRDNVEDGIDNMTSSIKNWFN</sequence>
<organism evidence="3 4">
    <name type="scientific">Pontibacillus halophilus JSM 076056 = DSM 19796</name>
    <dbReference type="NCBI Taxonomy" id="1385510"/>
    <lineage>
        <taxon>Bacteria</taxon>
        <taxon>Bacillati</taxon>
        <taxon>Bacillota</taxon>
        <taxon>Bacilli</taxon>
        <taxon>Bacillales</taxon>
        <taxon>Bacillaceae</taxon>
        <taxon>Pontibacillus</taxon>
    </lineage>
</organism>
<dbReference type="EMBL" id="AVPE01000005">
    <property type="protein sequence ID" value="KGX92809.1"/>
    <property type="molecule type" value="Genomic_DNA"/>
</dbReference>
<evidence type="ECO:0000313" key="4">
    <source>
        <dbReference type="Proteomes" id="UP000030528"/>
    </source>
</evidence>
<dbReference type="PROSITE" id="PS51756">
    <property type="entry name" value="LXG"/>
    <property type="match status" value="1"/>
</dbReference>
<dbReference type="Pfam" id="PF04740">
    <property type="entry name" value="LXG"/>
    <property type="match status" value="1"/>
</dbReference>
<dbReference type="Proteomes" id="UP000030528">
    <property type="component" value="Unassembled WGS sequence"/>
</dbReference>
<dbReference type="RefSeq" id="WP_026800133.1">
    <property type="nucleotide sequence ID" value="NZ_AULI01000007.1"/>
</dbReference>
<name>A0A0A5GLC1_9BACI</name>
<dbReference type="STRING" id="1385510.GCA_000425205_01718"/>
<dbReference type="InterPro" id="IPR006829">
    <property type="entry name" value="LXG_dom"/>
</dbReference>
<dbReference type="eggNOG" id="COG5444">
    <property type="taxonomic scope" value="Bacteria"/>
</dbReference>
<protein>
    <recommendedName>
        <fullName evidence="2">LXG domain-containing protein</fullName>
    </recommendedName>
</protein>
<dbReference type="OrthoDB" id="3261089at2"/>